<dbReference type="NCBIfam" id="TIGR03083">
    <property type="entry name" value="maleylpyruvate isomerase family mycothiol-dependent enzyme"/>
    <property type="match status" value="1"/>
</dbReference>
<proteinExistence type="predicted"/>
<keyword evidence="3" id="KW-1185">Reference proteome</keyword>
<dbReference type="Pfam" id="PF11716">
    <property type="entry name" value="MDMPI_N"/>
    <property type="match status" value="1"/>
</dbReference>
<accession>A0A931C5D1</accession>
<evidence type="ECO:0000313" key="3">
    <source>
        <dbReference type="Proteomes" id="UP000598146"/>
    </source>
</evidence>
<reference evidence="2" key="1">
    <citation type="submission" date="2020-11" db="EMBL/GenBank/DDBJ databases">
        <title>Isolation and identification of active actinomycetes.</title>
        <authorList>
            <person name="Sun X."/>
        </authorList>
    </citation>
    <scope>NUCLEOTIDE SEQUENCE</scope>
    <source>
        <strain evidence="2">NEAU-A11</strain>
    </source>
</reference>
<evidence type="ECO:0000313" key="2">
    <source>
        <dbReference type="EMBL" id="MBG0561336.1"/>
    </source>
</evidence>
<gene>
    <name evidence="2" type="ORF">I4J89_07665</name>
</gene>
<dbReference type="GO" id="GO:0046872">
    <property type="term" value="F:metal ion binding"/>
    <property type="evidence" value="ECO:0007669"/>
    <property type="project" value="InterPro"/>
</dbReference>
<dbReference type="InterPro" id="IPR034660">
    <property type="entry name" value="DinB/YfiT-like"/>
</dbReference>
<organism evidence="2 3">
    <name type="scientific">Actinoplanes aureus</name>
    <dbReference type="NCBI Taxonomy" id="2792083"/>
    <lineage>
        <taxon>Bacteria</taxon>
        <taxon>Bacillati</taxon>
        <taxon>Actinomycetota</taxon>
        <taxon>Actinomycetes</taxon>
        <taxon>Micromonosporales</taxon>
        <taxon>Micromonosporaceae</taxon>
        <taxon>Actinoplanes</taxon>
    </lineage>
</organism>
<dbReference type="EMBL" id="JADQTO010000003">
    <property type="protein sequence ID" value="MBG0561336.1"/>
    <property type="molecule type" value="Genomic_DNA"/>
</dbReference>
<dbReference type="RefSeq" id="WP_196413130.1">
    <property type="nucleotide sequence ID" value="NZ_JADQTO010000003.1"/>
</dbReference>
<sequence length="205" mass="22025">MGMIADERRRLADLVESLSSEQLRTRSLCEAWTVKEVVGHLVAAVAGSNGAALLLLVRSGFNIHRANARLAAQMAARPAGELAAMLRANAENPFRPPIVGYPGQLTDLQVHGQDIRRPLGLPHDLQPERLRVSLDFLVGGRAVGFVPKRRPAGLRFEATDLDWSWGSGPLVRGAGEAVMLALTGRHAAFADLSGEGVAELLSRTK</sequence>
<dbReference type="InterPro" id="IPR024344">
    <property type="entry name" value="MDMPI_metal-binding"/>
</dbReference>
<dbReference type="AlphaFoldDB" id="A0A931C5D1"/>
<dbReference type="Proteomes" id="UP000598146">
    <property type="component" value="Unassembled WGS sequence"/>
</dbReference>
<dbReference type="Gene3D" id="1.20.120.450">
    <property type="entry name" value="dinb family like domain"/>
    <property type="match status" value="1"/>
</dbReference>
<feature type="domain" description="Mycothiol-dependent maleylpyruvate isomerase metal-binding" evidence="1">
    <location>
        <begin position="5"/>
        <end position="91"/>
    </location>
</feature>
<keyword evidence="2" id="KW-0413">Isomerase</keyword>
<protein>
    <submittedName>
        <fullName evidence="2">Maleylpyruvate isomerase family mycothiol-dependent enzyme</fullName>
    </submittedName>
</protein>
<dbReference type="InterPro" id="IPR017517">
    <property type="entry name" value="Maleyloyr_isom"/>
</dbReference>
<comment type="caution">
    <text evidence="2">The sequence shown here is derived from an EMBL/GenBank/DDBJ whole genome shotgun (WGS) entry which is preliminary data.</text>
</comment>
<dbReference type="GO" id="GO:0016853">
    <property type="term" value="F:isomerase activity"/>
    <property type="evidence" value="ECO:0007669"/>
    <property type="project" value="UniProtKB-KW"/>
</dbReference>
<evidence type="ECO:0000259" key="1">
    <source>
        <dbReference type="Pfam" id="PF11716"/>
    </source>
</evidence>
<dbReference type="SUPFAM" id="SSF109854">
    <property type="entry name" value="DinB/YfiT-like putative metalloenzymes"/>
    <property type="match status" value="1"/>
</dbReference>
<name>A0A931C5D1_9ACTN</name>